<evidence type="ECO:0000256" key="6">
    <source>
        <dbReference type="ARBA" id="ARBA00022824"/>
    </source>
</evidence>
<evidence type="ECO:0000256" key="10">
    <source>
        <dbReference type="PIRNR" id="PIRNR017290"/>
    </source>
</evidence>
<evidence type="ECO:0000313" key="13">
    <source>
        <dbReference type="EMBL" id="PGH35903.1"/>
    </source>
</evidence>
<dbReference type="Pfam" id="PF10681">
    <property type="entry name" value="Rot1"/>
    <property type="match status" value="1"/>
</dbReference>
<dbReference type="GO" id="GO:0005789">
    <property type="term" value="C:endoplasmic reticulum membrane"/>
    <property type="evidence" value="ECO:0007669"/>
    <property type="project" value="UniProtKB-SubCell"/>
</dbReference>
<dbReference type="Proteomes" id="UP000226031">
    <property type="component" value="Unassembled WGS sequence"/>
</dbReference>
<organism evidence="13 14">
    <name type="scientific">[Emmonsia] crescens</name>
    <dbReference type="NCBI Taxonomy" id="73230"/>
    <lineage>
        <taxon>Eukaryota</taxon>
        <taxon>Fungi</taxon>
        <taxon>Dikarya</taxon>
        <taxon>Ascomycota</taxon>
        <taxon>Pezizomycotina</taxon>
        <taxon>Eurotiomycetes</taxon>
        <taxon>Eurotiomycetidae</taxon>
        <taxon>Onygenales</taxon>
        <taxon>Ajellomycetaceae</taxon>
        <taxon>Emergomyces</taxon>
    </lineage>
</organism>
<evidence type="ECO:0000256" key="12">
    <source>
        <dbReference type="SAM" id="SignalP"/>
    </source>
</evidence>
<keyword evidence="6 10" id="KW-0256">Endoplasmic reticulum</keyword>
<evidence type="ECO:0000256" key="1">
    <source>
        <dbReference type="ARBA" id="ARBA00004115"/>
    </source>
</evidence>
<keyword evidence="4 11" id="KW-0812">Transmembrane</keyword>
<dbReference type="EMBL" id="PDND01000014">
    <property type="protein sequence ID" value="PGH35903.1"/>
    <property type="molecule type" value="Genomic_DNA"/>
</dbReference>
<sequence length="276" mass="30790">MMLAALSLLFLSFSCLPAVVTAQGPADPRLTGTWSTKSKKVLTGPGFYDPINDRFKEPSHTGISYSFSDDGFYEEAYFRAVSDPTRPDCAKGIMQFQHGTYKLELNGSLVLTPFSSDGRQLVSDRCAGENAEYYRYTQPELFQRYEVQIDPFHKIERLNIYRFDGSPLNPMYLVLRPPQMLPTRTLNPTDTAGAPATTTAAAAAAGERKVKVKRDDGIGSKEKGGFEFGQPPLSKSSFIKRMDYYHSRMDKLSSTDKLWWLGVIMTSVGGVALIYK</sequence>
<dbReference type="PANTHER" id="PTHR28090">
    <property type="entry name" value="PROTEIN ROT1"/>
    <property type="match status" value="1"/>
</dbReference>
<evidence type="ECO:0000256" key="4">
    <source>
        <dbReference type="ARBA" id="ARBA00022692"/>
    </source>
</evidence>
<accession>A0A2B7ZRS9</accession>
<evidence type="ECO:0000256" key="5">
    <source>
        <dbReference type="ARBA" id="ARBA00022729"/>
    </source>
</evidence>
<gene>
    <name evidence="13" type="ORF">GX50_01228</name>
</gene>
<protein>
    <recommendedName>
        <fullName evidence="3 10">Protein ROT1</fullName>
    </recommendedName>
</protein>
<evidence type="ECO:0000256" key="11">
    <source>
        <dbReference type="SAM" id="Phobius"/>
    </source>
</evidence>
<dbReference type="GO" id="GO:0006458">
    <property type="term" value="P:'de novo' protein folding"/>
    <property type="evidence" value="ECO:0007669"/>
    <property type="project" value="InterPro"/>
</dbReference>
<dbReference type="PANTHER" id="PTHR28090:SF1">
    <property type="entry name" value="PROTEIN ROT1"/>
    <property type="match status" value="1"/>
</dbReference>
<feature type="signal peptide" evidence="12">
    <location>
        <begin position="1"/>
        <end position="22"/>
    </location>
</feature>
<feature type="transmembrane region" description="Helical" evidence="11">
    <location>
        <begin position="258"/>
        <end position="275"/>
    </location>
</feature>
<reference evidence="13 14" key="1">
    <citation type="submission" date="2017-10" db="EMBL/GenBank/DDBJ databases">
        <title>Comparative genomics in systemic dimorphic fungi from Ajellomycetaceae.</title>
        <authorList>
            <person name="Munoz J.F."/>
            <person name="Mcewen J.G."/>
            <person name="Clay O.K."/>
            <person name="Cuomo C.A."/>
        </authorList>
    </citation>
    <scope>NUCLEOTIDE SEQUENCE [LARGE SCALE GENOMIC DNA]</scope>
    <source>
        <strain evidence="13 14">UAMH4076</strain>
    </source>
</reference>
<keyword evidence="7 11" id="KW-1133">Transmembrane helix</keyword>
<dbReference type="PIRSF" id="PIRSF017290">
    <property type="entry name" value="ROT1_prd"/>
    <property type="match status" value="1"/>
</dbReference>
<evidence type="ECO:0000313" key="14">
    <source>
        <dbReference type="Proteomes" id="UP000226031"/>
    </source>
</evidence>
<dbReference type="InterPro" id="IPR019623">
    <property type="entry name" value="Rot1"/>
</dbReference>
<dbReference type="GO" id="GO:0051082">
    <property type="term" value="F:unfolded protein binding"/>
    <property type="evidence" value="ECO:0007669"/>
    <property type="project" value="TreeGrafter"/>
</dbReference>
<keyword evidence="8 10" id="KW-0472">Membrane</keyword>
<evidence type="ECO:0000256" key="3">
    <source>
        <dbReference type="ARBA" id="ARBA00017291"/>
    </source>
</evidence>
<comment type="function">
    <text evidence="9 10">Required for normal levels of the cell wall 1,6-beta-glucan. Involved in a protein folding machinery chaperoning proteins acting in various physiological processes including cell wall synthesis and lysis of autophagic bodies.</text>
</comment>
<evidence type="ECO:0000256" key="2">
    <source>
        <dbReference type="ARBA" id="ARBA00007149"/>
    </source>
</evidence>
<comment type="similarity">
    <text evidence="2 10">Belongs to the ROT1 family.</text>
</comment>
<evidence type="ECO:0000256" key="9">
    <source>
        <dbReference type="ARBA" id="ARBA00024969"/>
    </source>
</evidence>
<comment type="caution">
    <text evidence="13">The sequence shown here is derived from an EMBL/GenBank/DDBJ whole genome shotgun (WGS) entry which is preliminary data.</text>
</comment>
<proteinExistence type="inferred from homology"/>
<dbReference type="VEuPathDB" id="FungiDB:EMCG_09747"/>
<keyword evidence="5 12" id="KW-0732">Signal</keyword>
<dbReference type="STRING" id="73230.A0A2B7ZRS9"/>
<keyword evidence="14" id="KW-1185">Reference proteome</keyword>
<evidence type="ECO:0000256" key="8">
    <source>
        <dbReference type="ARBA" id="ARBA00023136"/>
    </source>
</evidence>
<name>A0A2B7ZRS9_9EURO</name>
<comment type="subcellular location">
    <subcellularLocation>
        <location evidence="1">Endoplasmic reticulum membrane</location>
        <topology evidence="1">Single-pass type I membrane protein</topology>
    </subcellularLocation>
</comment>
<evidence type="ECO:0000256" key="7">
    <source>
        <dbReference type="ARBA" id="ARBA00022989"/>
    </source>
</evidence>
<feature type="chain" id="PRO_5012948056" description="Protein ROT1" evidence="12">
    <location>
        <begin position="23"/>
        <end position="276"/>
    </location>
</feature>
<dbReference type="AlphaFoldDB" id="A0A2B7ZRS9"/>